<evidence type="ECO:0000256" key="2">
    <source>
        <dbReference type="SAM" id="Phobius"/>
    </source>
</evidence>
<feature type="compositionally biased region" description="Low complexity" evidence="1">
    <location>
        <begin position="385"/>
        <end position="399"/>
    </location>
</feature>
<dbReference type="OrthoDB" id="272719at2"/>
<feature type="compositionally biased region" description="Acidic residues" evidence="1">
    <location>
        <begin position="331"/>
        <end position="342"/>
    </location>
</feature>
<accession>A0A5C6EGQ2</accession>
<dbReference type="Proteomes" id="UP000317977">
    <property type="component" value="Unassembled WGS sequence"/>
</dbReference>
<feature type="region of interest" description="Disordered" evidence="1">
    <location>
        <begin position="306"/>
        <end position="342"/>
    </location>
</feature>
<protein>
    <submittedName>
        <fullName evidence="3">Uncharacterized protein</fullName>
    </submittedName>
</protein>
<feature type="region of interest" description="Disordered" evidence="1">
    <location>
        <begin position="356"/>
        <end position="409"/>
    </location>
</feature>
<dbReference type="RefSeq" id="WP_146536423.1">
    <property type="nucleotide sequence ID" value="NZ_SJPX01000005.1"/>
</dbReference>
<evidence type="ECO:0000313" key="3">
    <source>
        <dbReference type="EMBL" id="TWU47988.1"/>
    </source>
</evidence>
<proteinExistence type="predicted"/>
<keyword evidence="2" id="KW-1133">Transmembrane helix</keyword>
<evidence type="ECO:0000256" key="1">
    <source>
        <dbReference type="SAM" id="MobiDB-lite"/>
    </source>
</evidence>
<organism evidence="3 4">
    <name type="scientific">Rubripirellula reticaptiva</name>
    <dbReference type="NCBI Taxonomy" id="2528013"/>
    <lineage>
        <taxon>Bacteria</taxon>
        <taxon>Pseudomonadati</taxon>
        <taxon>Planctomycetota</taxon>
        <taxon>Planctomycetia</taxon>
        <taxon>Pirellulales</taxon>
        <taxon>Pirellulaceae</taxon>
        <taxon>Rubripirellula</taxon>
    </lineage>
</organism>
<gene>
    <name evidence="3" type="ORF">Poly59_48320</name>
</gene>
<dbReference type="EMBL" id="SJPX01000005">
    <property type="protein sequence ID" value="TWU47988.1"/>
    <property type="molecule type" value="Genomic_DNA"/>
</dbReference>
<dbReference type="AlphaFoldDB" id="A0A5C6EGQ2"/>
<evidence type="ECO:0000313" key="4">
    <source>
        <dbReference type="Proteomes" id="UP000317977"/>
    </source>
</evidence>
<keyword evidence="4" id="KW-1185">Reference proteome</keyword>
<comment type="caution">
    <text evidence="3">The sequence shown here is derived from an EMBL/GenBank/DDBJ whole genome shotgun (WGS) entry which is preliminary data.</text>
</comment>
<reference evidence="3 4" key="1">
    <citation type="submission" date="2019-02" db="EMBL/GenBank/DDBJ databases">
        <title>Deep-cultivation of Planctomycetes and their phenomic and genomic characterization uncovers novel biology.</title>
        <authorList>
            <person name="Wiegand S."/>
            <person name="Jogler M."/>
            <person name="Boedeker C."/>
            <person name="Pinto D."/>
            <person name="Vollmers J."/>
            <person name="Rivas-Marin E."/>
            <person name="Kohn T."/>
            <person name="Peeters S.H."/>
            <person name="Heuer A."/>
            <person name="Rast P."/>
            <person name="Oberbeckmann S."/>
            <person name="Bunk B."/>
            <person name="Jeske O."/>
            <person name="Meyerdierks A."/>
            <person name="Storesund J.E."/>
            <person name="Kallscheuer N."/>
            <person name="Luecker S."/>
            <person name="Lage O.M."/>
            <person name="Pohl T."/>
            <person name="Merkel B.J."/>
            <person name="Hornburger P."/>
            <person name="Mueller R.-W."/>
            <person name="Bruemmer F."/>
            <person name="Labrenz M."/>
            <person name="Spormann A.M."/>
            <person name="Op Den Camp H."/>
            <person name="Overmann J."/>
            <person name="Amann R."/>
            <person name="Jetten M.S.M."/>
            <person name="Mascher T."/>
            <person name="Medema M.H."/>
            <person name="Devos D.P."/>
            <person name="Kaster A.-K."/>
            <person name="Ovreas L."/>
            <person name="Rohde M."/>
            <person name="Galperin M.Y."/>
            <person name="Jogler C."/>
        </authorList>
    </citation>
    <scope>NUCLEOTIDE SEQUENCE [LARGE SCALE GENOMIC DNA]</scope>
    <source>
        <strain evidence="3 4">Poly59</strain>
    </source>
</reference>
<keyword evidence="2" id="KW-0812">Transmembrane</keyword>
<name>A0A5C6EGQ2_9BACT</name>
<feature type="transmembrane region" description="Helical" evidence="2">
    <location>
        <begin position="231"/>
        <end position="253"/>
    </location>
</feature>
<keyword evidence="2" id="KW-0472">Membrane</keyword>
<sequence length="805" mass="85519">MRLTLRTLLAYLDNTLEPQDAEVLRQKLAESGFATQLVQRLRAGLVNPALTALRPDAVGPNEDANAIGEYLDSTLPTEQVAEIERACLESDSRLAEAAACHQILTMVLGKTADVPPALRNRIYELPEREIERIASSSSRFSSLSIDDPPPVVHDIFDAPTMDSPLTHSGGPVTPVGPSDTGVSDAPTRIRESGVIADAAAGKGKTPAIAGSKKRDRTDTAIYGGSIRTSRIAPWLVSLALAGVLLFAMTRLFAPLLNRGTEVADLVDSDLVNRDLVDRDTVSTPDIEVPPDLSPPMVEIEPTTEADDFSDAEMLPPPAAIAEPDLGRPDIIEPETEPDVGVEMTNDGDLDVQVLAPPTPAMADGGLSDPGDEDDTFTEMAPPSPSVAALPPASDASLPPGDGPEPPLASEMTAEVSGENLGVANAAAPEIATITTENTLVATNKGLPGEAPKWVRLKKGMTVVPGYSIVCPPTFRATMTSVSGFDVTLVGPAEVVWVADGTGESALAVISGRLLMKSNKPDVRIDLALGNELVTLSFADIGSVAAASVKHFRAPGYDPKVSENRIELAGVLSVQGSIDLAAEQGEETLNTGLQWVKRGAAAPTTSPVDEVPAWISPVSPTATSLAASAREGLLELIKSDQPLEIALREATLFRRSEVAALAAETLLHMGQGDVYFGNDGILSETKQRAYWPEHFLELVATVDRSAIAAEQLEKSITKMDATNATAIMRLLTGYSQKQLVEGDDETLVNLLDSEAMAVRVLALENLNKITGTTLYFRAEQDNAVRRAPGIKKWVARQRKGDIRWPE</sequence>